<keyword evidence="1 6" id="KW-0808">Transferase</keyword>
<evidence type="ECO:0000259" key="5">
    <source>
        <dbReference type="SMART" id="SM00983"/>
    </source>
</evidence>
<dbReference type="NCBIfam" id="TIGR01378">
    <property type="entry name" value="thi_PPkinase"/>
    <property type="match status" value="1"/>
</dbReference>
<name>A0A644YGP0_9ZZZZ</name>
<dbReference type="GO" id="GO:0006772">
    <property type="term" value="P:thiamine metabolic process"/>
    <property type="evidence" value="ECO:0007669"/>
    <property type="project" value="InterPro"/>
</dbReference>
<keyword evidence="2" id="KW-0547">Nucleotide-binding</keyword>
<evidence type="ECO:0000313" key="6">
    <source>
        <dbReference type="EMBL" id="MPM27735.1"/>
    </source>
</evidence>
<accession>A0A644YGP0</accession>
<reference evidence="6" key="1">
    <citation type="submission" date="2019-08" db="EMBL/GenBank/DDBJ databases">
        <authorList>
            <person name="Kucharzyk K."/>
            <person name="Murdoch R.W."/>
            <person name="Higgins S."/>
            <person name="Loffler F."/>
        </authorList>
    </citation>
    <scope>NUCLEOTIDE SEQUENCE</scope>
</reference>
<sequence>MSDSRVCVILAAMGLRDEEANEIAALENPYIICADAGYAHAARCGIVPALILGDFDSYDGNAETLCGAVETFPVEKDDTDTMLAVKEGLAAGCRDFRIYGALGGRLDHTMANIVALRYLLDHGASGWLISSDNCVTMIENDTIVVKKDPCFPNASIFCYGPPAKGVTIRGCQYPLTDYTLDEHFPLGVSNHVMENEGSFTVKEGTLLVILSA</sequence>
<dbReference type="InterPro" id="IPR036371">
    <property type="entry name" value="TPK_B1-bd_sf"/>
</dbReference>
<dbReference type="PANTHER" id="PTHR41299">
    <property type="entry name" value="THIAMINE PYROPHOSPHOKINASE"/>
    <property type="match status" value="1"/>
</dbReference>
<organism evidence="6">
    <name type="scientific">bioreactor metagenome</name>
    <dbReference type="NCBI Taxonomy" id="1076179"/>
    <lineage>
        <taxon>unclassified sequences</taxon>
        <taxon>metagenomes</taxon>
        <taxon>ecological metagenomes</taxon>
    </lineage>
</organism>
<dbReference type="SMART" id="SM00983">
    <property type="entry name" value="TPK_B1_binding"/>
    <property type="match status" value="1"/>
</dbReference>
<dbReference type="AlphaFoldDB" id="A0A644YGP0"/>
<dbReference type="PANTHER" id="PTHR41299:SF1">
    <property type="entry name" value="THIAMINE PYROPHOSPHOKINASE"/>
    <property type="match status" value="1"/>
</dbReference>
<dbReference type="CDD" id="cd07995">
    <property type="entry name" value="TPK"/>
    <property type="match status" value="1"/>
</dbReference>
<dbReference type="EMBL" id="VSSQ01005073">
    <property type="protein sequence ID" value="MPM27735.1"/>
    <property type="molecule type" value="Genomic_DNA"/>
</dbReference>
<dbReference type="GO" id="GO:0005524">
    <property type="term" value="F:ATP binding"/>
    <property type="evidence" value="ECO:0007669"/>
    <property type="project" value="UniProtKB-KW"/>
</dbReference>
<evidence type="ECO:0000256" key="1">
    <source>
        <dbReference type="ARBA" id="ARBA00022679"/>
    </source>
</evidence>
<dbReference type="Gene3D" id="3.40.50.10240">
    <property type="entry name" value="Thiamin pyrophosphokinase, catalytic domain"/>
    <property type="match status" value="1"/>
</dbReference>
<protein>
    <submittedName>
        <fullName evidence="6">Thiamine pyrophosphokinase</fullName>
        <ecNumber evidence="6">2.7.6.2</ecNumber>
    </submittedName>
</protein>
<dbReference type="SUPFAM" id="SSF63999">
    <property type="entry name" value="Thiamin pyrophosphokinase, catalytic domain"/>
    <property type="match status" value="1"/>
</dbReference>
<keyword evidence="4" id="KW-0067">ATP-binding</keyword>
<dbReference type="InterPro" id="IPR007371">
    <property type="entry name" value="TPK_catalytic"/>
</dbReference>
<dbReference type="GO" id="GO:0004788">
    <property type="term" value="F:thiamine diphosphokinase activity"/>
    <property type="evidence" value="ECO:0007669"/>
    <property type="project" value="UniProtKB-EC"/>
</dbReference>
<dbReference type="InterPro" id="IPR053149">
    <property type="entry name" value="TPK"/>
</dbReference>
<gene>
    <name evidence="6" type="primary">thiN_8</name>
    <name evidence="6" type="ORF">SDC9_74248</name>
</gene>
<evidence type="ECO:0000256" key="2">
    <source>
        <dbReference type="ARBA" id="ARBA00022741"/>
    </source>
</evidence>
<keyword evidence="3 6" id="KW-0418">Kinase</keyword>
<dbReference type="GO" id="GO:0016301">
    <property type="term" value="F:kinase activity"/>
    <property type="evidence" value="ECO:0007669"/>
    <property type="project" value="UniProtKB-KW"/>
</dbReference>
<dbReference type="InterPro" id="IPR007373">
    <property type="entry name" value="Thiamin_PyroPKinase_B1-bd"/>
</dbReference>
<evidence type="ECO:0000256" key="4">
    <source>
        <dbReference type="ARBA" id="ARBA00022840"/>
    </source>
</evidence>
<proteinExistence type="predicted"/>
<dbReference type="GO" id="GO:0009229">
    <property type="term" value="P:thiamine diphosphate biosynthetic process"/>
    <property type="evidence" value="ECO:0007669"/>
    <property type="project" value="InterPro"/>
</dbReference>
<dbReference type="EC" id="2.7.6.2" evidence="6"/>
<dbReference type="InterPro" id="IPR006282">
    <property type="entry name" value="Thi_PPkinase"/>
</dbReference>
<dbReference type="Pfam" id="PF04265">
    <property type="entry name" value="TPK_B1_binding"/>
    <property type="match status" value="1"/>
</dbReference>
<evidence type="ECO:0000256" key="3">
    <source>
        <dbReference type="ARBA" id="ARBA00022777"/>
    </source>
</evidence>
<dbReference type="InterPro" id="IPR036759">
    <property type="entry name" value="TPK_catalytic_sf"/>
</dbReference>
<dbReference type="GO" id="GO:0030975">
    <property type="term" value="F:thiamine binding"/>
    <property type="evidence" value="ECO:0007669"/>
    <property type="project" value="InterPro"/>
</dbReference>
<dbReference type="Pfam" id="PF04263">
    <property type="entry name" value="TPK_catalytic"/>
    <property type="match status" value="1"/>
</dbReference>
<comment type="caution">
    <text evidence="6">The sequence shown here is derived from an EMBL/GenBank/DDBJ whole genome shotgun (WGS) entry which is preliminary data.</text>
</comment>
<feature type="domain" description="Thiamin pyrophosphokinase thiamin-binding" evidence="5">
    <location>
        <begin position="141"/>
        <end position="207"/>
    </location>
</feature>
<dbReference type="SUPFAM" id="SSF63862">
    <property type="entry name" value="Thiamin pyrophosphokinase, substrate-binding domain"/>
    <property type="match status" value="1"/>
</dbReference>